<organism evidence="2 3">
    <name type="scientific">Paraburkholderia phenazinium</name>
    <dbReference type="NCBI Taxonomy" id="60549"/>
    <lineage>
        <taxon>Bacteria</taxon>
        <taxon>Pseudomonadati</taxon>
        <taxon>Pseudomonadota</taxon>
        <taxon>Betaproteobacteria</taxon>
        <taxon>Burkholderiales</taxon>
        <taxon>Burkholderiaceae</taxon>
        <taxon>Paraburkholderia</taxon>
    </lineage>
</organism>
<evidence type="ECO:0000313" key="3">
    <source>
        <dbReference type="Proteomes" id="UP000185151"/>
    </source>
</evidence>
<dbReference type="AlphaFoldDB" id="A0A1N6LJ30"/>
<dbReference type="EMBL" id="FSRU01000003">
    <property type="protein sequence ID" value="SIO68661.1"/>
    <property type="molecule type" value="Genomic_DNA"/>
</dbReference>
<reference evidence="2 3" key="1">
    <citation type="submission" date="2016-11" db="EMBL/GenBank/DDBJ databases">
        <authorList>
            <person name="Jaros S."/>
            <person name="Januszkiewicz K."/>
            <person name="Wedrychowicz H."/>
        </authorList>
    </citation>
    <scope>NUCLEOTIDE SEQUENCE [LARGE SCALE GENOMIC DNA]</scope>
    <source>
        <strain evidence="2 3">GAS95</strain>
    </source>
</reference>
<dbReference type="OrthoDB" id="5513456at2"/>
<sequence>MVMVNSSSGGANDAVCVNKTPPFGVPVAYDNNAQRTQAIPNVSNILTGGAPTHNLATLIPVTRGDAPGSMGGVVSGTVCSTSRNINGANTVLLHGMPTTRMTDPTQQNANNAIGTGTSPSQTHILNLAP</sequence>
<protein>
    <submittedName>
        <fullName evidence="2">Uncharacterized protein</fullName>
    </submittedName>
</protein>
<proteinExistence type="predicted"/>
<dbReference type="Pfam" id="PF13665">
    <property type="entry name" value="Tox-PAAR-like"/>
    <property type="match status" value="1"/>
</dbReference>
<name>A0A1N6LJ30_9BURK</name>
<dbReference type="RefSeq" id="WP_074302628.1">
    <property type="nucleotide sequence ID" value="NZ_FSRU01000003.1"/>
</dbReference>
<feature type="region of interest" description="Disordered" evidence="1">
    <location>
        <begin position="103"/>
        <end position="129"/>
    </location>
</feature>
<keyword evidence="3" id="KW-1185">Reference proteome</keyword>
<accession>A0A1N6LJ30</accession>
<dbReference type="Proteomes" id="UP000185151">
    <property type="component" value="Unassembled WGS sequence"/>
</dbReference>
<evidence type="ECO:0000256" key="1">
    <source>
        <dbReference type="SAM" id="MobiDB-lite"/>
    </source>
</evidence>
<evidence type="ECO:0000313" key="2">
    <source>
        <dbReference type="EMBL" id="SIO68661.1"/>
    </source>
</evidence>
<gene>
    <name evidence="2" type="ORF">SAMN05444165_7623</name>
</gene>